<feature type="compositionally biased region" description="Low complexity" evidence="1">
    <location>
        <begin position="94"/>
        <end position="103"/>
    </location>
</feature>
<feature type="transmembrane region" description="Helical" evidence="2">
    <location>
        <begin position="20"/>
        <end position="39"/>
    </location>
</feature>
<evidence type="ECO:0000313" key="3">
    <source>
        <dbReference type="EMBL" id="HBP30974.1"/>
    </source>
</evidence>
<feature type="compositionally biased region" description="Polar residues" evidence="1">
    <location>
        <begin position="57"/>
        <end position="70"/>
    </location>
</feature>
<protein>
    <submittedName>
        <fullName evidence="3">Protein TolA</fullName>
    </submittedName>
</protein>
<proteinExistence type="predicted"/>
<evidence type="ECO:0000313" key="4">
    <source>
        <dbReference type="Proteomes" id="UP000264036"/>
    </source>
</evidence>
<feature type="non-terminal residue" evidence="3">
    <location>
        <position position="103"/>
    </location>
</feature>
<keyword evidence="2" id="KW-0472">Membrane</keyword>
<comment type="caution">
    <text evidence="3">The sequence shown here is derived from an EMBL/GenBank/DDBJ whole genome shotgun (WGS) entry which is preliminary data.</text>
</comment>
<evidence type="ECO:0000256" key="2">
    <source>
        <dbReference type="SAM" id="Phobius"/>
    </source>
</evidence>
<sequence>MKHFDNPNEFYDEGDNRKGLIGAIILHALLVIALIAGLFQSTEAPTGPVQLELWTEGENQVLQPPAQTRTPDPAEEDTQNEEEEAASPPPPPSRAAAAAAAAA</sequence>
<keyword evidence="2" id="KW-1133">Transmembrane helix</keyword>
<feature type="compositionally biased region" description="Acidic residues" evidence="1">
    <location>
        <begin position="73"/>
        <end position="85"/>
    </location>
</feature>
<name>A0A356LJ85_9BURK</name>
<accession>A0A356LJ85</accession>
<reference evidence="3 4" key="1">
    <citation type="journal article" date="2018" name="Nat. Biotechnol.">
        <title>A standardized bacterial taxonomy based on genome phylogeny substantially revises the tree of life.</title>
        <authorList>
            <person name="Parks D.H."/>
            <person name="Chuvochina M."/>
            <person name="Waite D.W."/>
            <person name="Rinke C."/>
            <person name="Skarshewski A."/>
            <person name="Chaumeil P.A."/>
            <person name="Hugenholtz P."/>
        </authorList>
    </citation>
    <scope>NUCLEOTIDE SEQUENCE [LARGE SCALE GENOMIC DNA]</scope>
    <source>
        <strain evidence="3">UBA10707</strain>
    </source>
</reference>
<dbReference type="AlphaFoldDB" id="A0A356LJ85"/>
<keyword evidence="2" id="KW-0812">Transmembrane</keyword>
<gene>
    <name evidence="3" type="ORF">DD666_16350</name>
</gene>
<dbReference type="EMBL" id="DOEK01000034">
    <property type="protein sequence ID" value="HBP30974.1"/>
    <property type="molecule type" value="Genomic_DNA"/>
</dbReference>
<dbReference type="Proteomes" id="UP000264036">
    <property type="component" value="Unassembled WGS sequence"/>
</dbReference>
<evidence type="ECO:0000256" key="1">
    <source>
        <dbReference type="SAM" id="MobiDB-lite"/>
    </source>
</evidence>
<organism evidence="3 4">
    <name type="scientific">Advenella kashmirensis</name>
    <dbReference type="NCBI Taxonomy" id="310575"/>
    <lineage>
        <taxon>Bacteria</taxon>
        <taxon>Pseudomonadati</taxon>
        <taxon>Pseudomonadota</taxon>
        <taxon>Betaproteobacteria</taxon>
        <taxon>Burkholderiales</taxon>
        <taxon>Alcaligenaceae</taxon>
    </lineage>
</organism>
<feature type="region of interest" description="Disordered" evidence="1">
    <location>
        <begin position="55"/>
        <end position="103"/>
    </location>
</feature>